<dbReference type="Gene3D" id="3.40.50.300">
    <property type="entry name" value="P-loop containing nucleotide triphosphate hydrolases"/>
    <property type="match status" value="1"/>
</dbReference>
<keyword evidence="4" id="KW-1185">Reference proteome</keyword>
<dbReference type="InterPro" id="IPR027417">
    <property type="entry name" value="P-loop_NTPase"/>
</dbReference>
<proteinExistence type="predicted"/>
<dbReference type="RefSeq" id="WP_127690896.1">
    <property type="nucleotide sequence ID" value="NZ_RZUL01000003.1"/>
</dbReference>
<sequence>MTKYSPIDLNAQTARSPGGSLLERAADAYDFGAALRGPGMPPVIPQMAGPTAAAMASSDLPYVAPVQSWTGPVHAIDRDKLAEAGFILPDGPVTGIGEEFRIVKRQLLLGMRGGNGEDAVARGQNILICSAHPGDGKTFCAVNLALSLAAEKDIDVLLVDGDVAKPSICATLGLPDGPGFMDVLADPALSIESCVLRTDYPSLAVLPAGARTNNDTEYLASARTAQLLDALTAGNPNRIVLFDSPPLLAASPAAVLASHVGQALMVVRADRTTESALRDAATLLKACNHVQLLLNGVKFSASGRRFGNYYGKGE</sequence>
<evidence type="ECO:0000313" key="4">
    <source>
        <dbReference type="Proteomes" id="UP000282977"/>
    </source>
</evidence>
<organism evidence="3 4">
    <name type="scientific">Sphingobium algorifonticola</name>
    <dbReference type="NCBI Taxonomy" id="2008318"/>
    <lineage>
        <taxon>Bacteria</taxon>
        <taxon>Pseudomonadati</taxon>
        <taxon>Pseudomonadota</taxon>
        <taxon>Alphaproteobacteria</taxon>
        <taxon>Sphingomonadales</taxon>
        <taxon>Sphingomonadaceae</taxon>
        <taxon>Sphingobium</taxon>
    </lineage>
</organism>
<evidence type="ECO:0000256" key="1">
    <source>
        <dbReference type="ARBA" id="ARBA00022741"/>
    </source>
</evidence>
<name>A0A437J775_9SPHN</name>
<dbReference type="PANTHER" id="PTHR32309:SF31">
    <property type="entry name" value="CAPSULAR EXOPOLYSACCHARIDE FAMILY"/>
    <property type="match status" value="1"/>
</dbReference>
<comment type="caution">
    <text evidence="3">The sequence shown here is derived from an EMBL/GenBank/DDBJ whole genome shotgun (WGS) entry which is preliminary data.</text>
</comment>
<dbReference type="PANTHER" id="PTHR32309">
    <property type="entry name" value="TYROSINE-PROTEIN KINASE"/>
    <property type="match status" value="1"/>
</dbReference>
<dbReference type="Proteomes" id="UP000282977">
    <property type="component" value="Unassembled WGS sequence"/>
</dbReference>
<dbReference type="InterPro" id="IPR005702">
    <property type="entry name" value="Wzc-like_C"/>
</dbReference>
<protein>
    <submittedName>
        <fullName evidence="3">Exopolysaccharide biosynthesis protein</fullName>
    </submittedName>
</protein>
<keyword evidence="2" id="KW-0067">ATP-binding</keyword>
<accession>A0A437J775</accession>
<evidence type="ECO:0000256" key="2">
    <source>
        <dbReference type="ARBA" id="ARBA00022840"/>
    </source>
</evidence>
<dbReference type="CDD" id="cd05387">
    <property type="entry name" value="BY-kinase"/>
    <property type="match status" value="1"/>
</dbReference>
<dbReference type="EMBL" id="RZUL01000003">
    <property type="protein sequence ID" value="RVT40897.1"/>
    <property type="molecule type" value="Genomic_DNA"/>
</dbReference>
<gene>
    <name evidence="3" type="ORF">ENE74_10565</name>
</gene>
<reference evidence="3 4" key="1">
    <citation type="submission" date="2019-01" db="EMBL/GenBank/DDBJ databases">
        <authorList>
            <person name="Chen W.-M."/>
        </authorList>
    </citation>
    <scope>NUCLEOTIDE SEQUENCE [LARGE SCALE GENOMIC DNA]</scope>
    <source>
        <strain evidence="3 4">TLA-22</strain>
    </source>
</reference>
<dbReference type="AlphaFoldDB" id="A0A437J775"/>
<dbReference type="OrthoDB" id="9775724at2"/>
<dbReference type="InterPro" id="IPR050445">
    <property type="entry name" value="Bact_polysacc_biosynth/exp"/>
</dbReference>
<keyword evidence="1" id="KW-0547">Nucleotide-binding</keyword>
<evidence type="ECO:0000313" key="3">
    <source>
        <dbReference type="EMBL" id="RVT40897.1"/>
    </source>
</evidence>
<dbReference type="SUPFAM" id="SSF52540">
    <property type="entry name" value="P-loop containing nucleoside triphosphate hydrolases"/>
    <property type="match status" value="1"/>
</dbReference>